<evidence type="ECO:0000313" key="1">
    <source>
        <dbReference type="EMBL" id="PSU31792.1"/>
    </source>
</evidence>
<dbReference type="Proteomes" id="UP000241222">
    <property type="component" value="Unassembled WGS sequence"/>
</dbReference>
<dbReference type="AlphaFoldDB" id="A0A2T3ITX6"/>
<sequence length="143" mass="15830">MAATVLLSSAGGLANAGPNSIDILVTRSQADNIVDMQRVGGSHIEVFYVDDKQRIMDAVNNSFPMDLMEKMTEDERAEWAAENFHDYFVANMPAIQESSIGVSLMQLHKIDRVPAIIFDREYIVIGLPLSKALQEYRGAVNAQ</sequence>
<evidence type="ECO:0000313" key="2">
    <source>
        <dbReference type="Proteomes" id="UP000241222"/>
    </source>
</evidence>
<dbReference type="EMBL" id="PYMH01000013">
    <property type="protein sequence ID" value="PSU31792.1"/>
    <property type="molecule type" value="Genomic_DNA"/>
</dbReference>
<reference evidence="1 2" key="1">
    <citation type="submission" date="2018-03" db="EMBL/GenBank/DDBJ databases">
        <title>Whole genome sequencing of Histamine producing bacteria.</title>
        <authorList>
            <person name="Butler K."/>
        </authorList>
    </citation>
    <scope>NUCLEOTIDE SEQUENCE [LARGE SCALE GENOMIC DNA]</scope>
    <source>
        <strain evidence="1 2">JCM 13586</strain>
    </source>
</reference>
<organism evidence="1 2">
    <name type="scientific">Photobacterium lutimaris</name>
    <dbReference type="NCBI Taxonomy" id="388278"/>
    <lineage>
        <taxon>Bacteria</taxon>
        <taxon>Pseudomonadati</taxon>
        <taxon>Pseudomonadota</taxon>
        <taxon>Gammaproteobacteria</taxon>
        <taxon>Vibrionales</taxon>
        <taxon>Vibrionaceae</taxon>
        <taxon>Photobacterium</taxon>
    </lineage>
</organism>
<proteinExistence type="predicted"/>
<dbReference type="OrthoDB" id="5784688at2"/>
<dbReference type="RefSeq" id="WP_107350922.1">
    <property type="nucleotide sequence ID" value="NZ_PYMH01000013.1"/>
</dbReference>
<protein>
    <recommendedName>
        <fullName evidence="3">TIGR03757 family integrating conjugative element protein</fullName>
    </recommendedName>
</protein>
<keyword evidence="2" id="KW-1185">Reference proteome</keyword>
<name>A0A2T3ITX6_9GAMM</name>
<accession>A0A2T3ITX6</accession>
<evidence type="ECO:0008006" key="3">
    <source>
        <dbReference type="Google" id="ProtNLM"/>
    </source>
</evidence>
<comment type="caution">
    <text evidence="1">The sequence shown here is derived from an EMBL/GenBank/DDBJ whole genome shotgun (WGS) entry which is preliminary data.</text>
</comment>
<gene>
    <name evidence="1" type="ORF">C9I99_21650</name>
</gene>